<evidence type="ECO:0000313" key="2">
    <source>
        <dbReference type="Proteomes" id="UP001492380"/>
    </source>
</evidence>
<keyword evidence="2" id="KW-1185">Reference proteome</keyword>
<gene>
    <name evidence="1" type="ORF">HDK90DRAFT_463559</name>
</gene>
<evidence type="ECO:0000313" key="1">
    <source>
        <dbReference type="EMBL" id="KAK8239897.1"/>
    </source>
</evidence>
<accession>A0ABR1YVU8</accession>
<proteinExistence type="predicted"/>
<organism evidence="1 2">
    <name type="scientific">Phyllosticta capitalensis</name>
    <dbReference type="NCBI Taxonomy" id="121624"/>
    <lineage>
        <taxon>Eukaryota</taxon>
        <taxon>Fungi</taxon>
        <taxon>Dikarya</taxon>
        <taxon>Ascomycota</taxon>
        <taxon>Pezizomycotina</taxon>
        <taxon>Dothideomycetes</taxon>
        <taxon>Dothideomycetes incertae sedis</taxon>
        <taxon>Botryosphaeriales</taxon>
        <taxon>Phyllostictaceae</taxon>
        <taxon>Phyllosticta</taxon>
    </lineage>
</organism>
<dbReference type="Proteomes" id="UP001492380">
    <property type="component" value="Unassembled WGS sequence"/>
</dbReference>
<protein>
    <submittedName>
        <fullName evidence="1">Uncharacterized protein</fullName>
    </submittedName>
</protein>
<comment type="caution">
    <text evidence="1">The sequence shown here is derived from an EMBL/GenBank/DDBJ whole genome shotgun (WGS) entry which is preliminary data.</text>
</comment>
<dbReference type="EMBL" id="JBBWRZ010000003">
    <property type="protein sequence ID" value="KAK8239897.1"/>
    <property type="molecule type" value="Genomic_DNA"/>
</dbReference>
<name>A0ABR1YVU8_9PEZI</name>
<reference evidence="1 2" key="1">
    <citation type="submission" date="2024-04" db="EMBL/GenBank/DDBJ databases">
        <title>Phyllosticta paracitricarpa is synonymous to the EU quarantine fungus P. citricarpa based on phylogenomic analyses.</title>
        <authorList>
            <consortium name="Lawrence Berkeley National Laboratory"/>
            <person name="Van Ingen-Buijs V.A."/>
            <person name="Van Westerhoven A.C."/>
            <person name="Haridas S."/>
            <person name="Skiadas P."/>
            <person name="Martin F."/>
            <person name="Groenewald J.Z."/>
            <person name="Crous P.W."/>
            <person name="Seidl M.F."/>
        </authorList>
    </citation>
    <scope>NUCLEOTIDE SEQUENCE [LARGE SCALE GENOMIC DNA]</scope>
    <source>
        <strain evidence="1 2">CBS 123374</strain>
    </source>
</reference>
<sequence>MEESRAYVPFIFEPPGPVTVMQNDALQYTLMAAHDEIDYETTKTQMARYALSGSGFPRRRDSSLVLWAFLDISSQSLLELKEKRGMRDKELMYSSQIAQAWQPKATTAQKGKASCGGSSAWPVEPESSRGNVLFLRGNKGLTSSASNWSRNTPEELASCVLVVADYTVLALTSCCPRYLFCVALFRNSLIGPFDNYTVQASSFDAVLQHS</sequence>